<evidence type="ECO:0000313" key="3">
    <source>
        <dbReference type="Proteomes" id="UP001497453"/>
    </source>
</evidence>
<dbReference type="SMART" id="SM00696">
    <property type="entry name" value="DM9"/>
    <property type="match status" value="1"/>
</dbReference>
<accession>A0ABP1DGG6</accession>
<keyword evidence="3" id="KW-1185">Reference proteome</keyword>
<dbReference type="PANTHER" id="PTHR33840:SF1">
    <property type="entry name" value="TLE1 PHOSPHOLIPASE DOMAIN-CONTAINING PROTEIN"/>
    <property type="match status" value="1"/>
</dbReference>
<feature type="domain" description="T6SS Phospholipase effector Tle1-like catalytic" evidence="1">
    <location>
        <begin position="90"/>
        <end position="314"/>
    </location>
</feature>
<dbReference type="InterPro" id="IPR006616">
    <property type="entry name" value="DM9_repeat"/>
</dbReference>
<dbReference type="PANTHER" id="PTHR33840">
    <property type="match status" value="1"/>
</dbReference>
<evidence type="ECO:0000313" key="2">
    <source>
        <dbReference type="EMBL" id="CAL1706920.1"/>
    </source>
</evidence>
<reference evidence="3" key="1">
    <citation type="submission" date="2024-04" db="EMBL/GenBank/DDBJ databases">
        <authorList>
            <person name="Shaw F."/>
            <person name="Minotto A."/>
        </authorList>
    </citation>
    <scope>NUCLEOTIDE SEQUENCE [LARGE SCALE GENOMIC DNA]</scope>
</reference>
<name>A0ABP1DGG6_9APHY</name>
<dbReference type="Pfam" id="PF11901">
    <property type="entry name" value="DM9"/>
    <property type="match status" value="1"/>
</dbReference>
<organism evidence="2 3">
    <name type="scientific">Somion occarium</name>
    <dbReference type="NCBI Taxonomy" id="3059160"/>
    <lineage>
        <taxon>Eukaryota</taxon>
        <taxon>Fungi</taxon>
        <taxon>Dikarya</taxon>
        <taxon>Basidiomycota</taxon>
        <taxon>Agaricomycotina</taxon>
        <taxon>Agaricomycetes</taxon>
        <taxon>Polyporales</taxon>
        <taxon>Cerrenaceae</taxon>
        <taxon>Somion</taxon>
    </lineage>
</organism>
<dbReference type="Pfam" id="PF09994">
    <property type="entry name" value="T6SS_Tle1-like_cat"/>
    <property type="match status" value="1"/>
</dbReference>
<sequence length="612" mass="66457">MGSAPSDVMVTCSLCLMNCIQTEDEKYNMPSRTIFVFCDGTGNDGALSVGESDVRAAVERAAAQGGTAVPASAANSGRTRAVGGGGSGHQNATNVLRLSRAIKPATNNGEEQLVLYLSGVGSEADFNGEGNAATASLQALGTAVASKIRDGYVYIAQNLQKGDRVCIFGFSRGAYTARKLTALIESIGLLETQKLGFFFQIWKELYDNIQPNIPPGTRVVVVGVWDTVGSVRGAIDVLNIKDNFLPPSIDVALHAVSIQDNRDKFLPTLWVKPPGGLRNGQIFKEIWFPGAHADVGGGYERHELSDIALFWMAGEISSLVSNNIINIDLDFLASIRQPKPDPWGTSQPNNTYYNTPWWQKAIIRPETRLDSGQITRDVLFHESFKSAPTTLTHPDHMVTMNTLKQKFGTSWSPTCPPLNAFEQRCKNQWNSTLEDPGIPFERMDDLFDRSFLDEEAPTWVANKVSKDAVAGGWDADALPLWVARAPYQGGLHPGKASLSIFSGVMISYDGKEINIKSGYEVLSADVAAIGWKGCKGPFSLSKLGDAIPVAVGYEKDGTPLYSVRAIYGNGVHCGKVKDGSTAIIPYGELEVFVDIYQVLVWDDSFGDWLQRV</sequence>
<gene>
    <name evidence="2" type="ORF">GFSPODELE1_LOCUS6115</name>
</gene>
<dbReference type="Proteomes" id="UP001497453">
    <property type="component" value="Chromosome 4"/>
</dbReference>
<dbReference type="InterPro" id="IPR018712">
    <property type="entry name" value="Tle1-like_cat"/>
</dbReference>
<evidence type="ECO:0000259" key="1">
    <source>
        <dbReference type="Pfam" id="PF09994"/>
    </source>
</evidence>
<dbReference type="EMBL" id="OZ037947">
    <property type="protein sequence ID" value="CAL1706920.1"/>
    <property type="molecule type" value="Genomic_DNA"/>
</dbReference>
<protein>
    <recommendedName>
        <fullName evidence="1">T6SS Phospholipase effector Tle1-like catalytic domain-containing protein</fullName>
    </recommendedName>
</protein>
<proteinExistence type="predicted"/>